<dbReference type="InterPro" id="IPR036770">
    <property type="entry name" value="Ankyrin_rpt-contain_sf"/>
</dbReference>
<feature type="repeat" description="ANK" evidence="3">
    <location>
        <begin position="117"/>
        <end position="149"/>
    </location>
</feature>
<dbReference type="PROSITE" id="PS50297">
    <property type="entry name" value="ANK_REP_REGION"/>
    <property type="match status" value="1"/>
</dbReference>
<dbReference type="Pfam" id="PF12796">
    <property type="entry name" value="Ank_2"/>
    <property type="match status" value="1"/>
</dbReference>
<dbReference type="SMART" id="SM00248">
    <property type="entry name" value="ANK"/>
    <property type="match status" value="4"/>
</dbReference>
<protein>
    <submittedName>
        <fullName evidence="4">Uncharacterized protein</fullName>
    </submittedName>
</protein>
<dbReference type="PANTHER" id="PTHR24198:SF165">
    <property type="entry name" value="ANKYRIN REPEAT-CONTAINING PROTEIN-RELATED"/>
    <property type="match status" value="1"/>
</dbReference>
<dbReference type="InterPro" id="IPR002110">
    <property type="entry name" value="Ankyrin_rpt"/>
</dbReference>
<name>A0A6A6F297_9PEZI</name>
<feature type="non-terminal residue" evidence="4">
    <location>
        <position position="1"/>
    </location>
</feature>
<dbReference type="AlphaFoldDB" id="A0A6A6F297"/>
<dbReference type="Gene3D" id="1.25.40.20">
    <property type="entry name" value="Ankyrin repeat-containing domain"/>
    <property type="match status" value="1"/>
</dbReference>
<evidence type="ECO:0000256" key="3">
    <source>
        <dbReference type="PROSITE-ProRule" id="PRU00023"/>
    </source>
</evidence>
<evidence type="ECO:0000256" key="2">
    <source>
        <dbReference type="ARBA" id="ARBA00023043"/>
    </source>
</evidence>
<keyword evidence="1" id="KW-0677">Repeat</keyword>
<dbReference type="Pfam" id="PF00023">
    <property type="entry name" value="Ank"/>
    <property type="match status" value="1"/>
</dbReference>
<dbReference type="PANTHER" id="PTHR24198">
    <property type="entry name" value="ANKYRIN REPEAT AND PROTEIN KINASE DOMAIN-CONTAINING PROTEIN"/>
    <property type="match status" value="1"/>
</dbReference>
<dbReference type="PROSITE" id="PS50088">
    <property type="entry name" value="ANK_REPEAT"/>
    <property type="match status" value="2"/>
</dbReference>
<keyword evidence="5" id="KW-1185">Reference proteome</keyword>
<dbReference type="OrthoDB" id="3649665at2759"/>
<evidence type="ECO:0000256" key="1">
    <source>
        <dbReference type="ARBA" id="ARBA00022737"/>
    </source>
</evidence>
<dbReference type="Proteomes" id="UP000799539">
    <property type="component" value="Unassembled WGS sequence"/>
</dbReference>
<evidence type="ECO:0000313" key="5">
    <source>
        <dbReference type="Proteomes" id="UP000799539"/>
    </source>
</evidence>
<dbReference type="EMBL" id="ML992716">
    <property type="protein sequence ID" value="KAF2206661.1"/>
    <property type="molecule type" value="Genomic_DNA"/>
</dbReference>
<accession>A0A6A6F297</accession>
<gene>
    <name evidence="4" type="ORF">CERZMDRAFT_52809</name>
</gene>
<proteinExistence type="predicted"/>
<feature type="repeat" description="ANK" evidence="3">
    <location>
        <begin position="48"/>
        <end position="80"/>
    </location>
</feature>
<dbReference type="SUPFAM" id="SSF48403">
    <property type="entry name" value="Ankyrin repeat"/>
    <property type="match status" value="1"/>
</dbReference>
<sequence>LLDHGADINASTKVHKPALRRAAKGADEDLVRSSLDRGAEINTRSGEPSATALQAAFVQGKKKIVRILLDSGASVDVDGEAYGTALQIASSTGHKITVQRLLEHGAIVKAWNKESSELKRALSAAVPSGYRNIVVLLLDRGANIDSCDSYMGNALYHACLSGQSEIVAF</sequence>
<evidence type="ECO:0000313" key="4">
    <source>
        <dbReference type="EMBL" id="KAF2206661.1"/>
    </source>
</evidence>
<keyword evidence="2 3" id="KW-0040">ANK repeat</keyword>
<reference evidence="4" key="1">
    <citation type="journal article" date="2020" name="Stud. Mycol.">
        <title>101 Dothideomycetes genomes: a test case for predicting lifestyles and emergence of pathogens.</title>
        <authorList>
            <person name="Haridas S."/>
            <person name="Albert R."/>
            <person name="Binder M."/>
            <person name="Bloem J."/>
            <person name="Labutti K."/>
            <person name="Salamov A."/>
            <person name="Andreopoulos B."/>
            <person name="Baker S."/>
            <person name="Barry K."/>
            <person name="Bills G."/>
            <person name="Bluhm B."/>
            <person name="Cannon C."/>
            <person name="Castanera R."/>
            <person name="Culley D."/>
            <person name="Daum C."/>
            <person name="Ezra D."/>
            <person name="Gonzalez J."/>
            <person name="Henrissat B."/>
            <person name="Kuo A."/>
            <person name="Liang C."/>
            <person name="Lipzen A."/>
            <person name="Lutzoni F."/>
            <person name="Magnuson J."/>
            <person name="Mondo S."/>
            <person name="Nolan M."/>
            <person name="Ohm R."/>
            <person name="Pangilinan J."/>
            <person name="Park H.-J."/>
            <person name="Ramirez L."/>
            <person name="Alfaro M."/>
            <person name="Sun H."/>
            <person name="Tritt A."/>
            <person name="Yoshinaga Y."/>
            <person name="Zwiers L.-H."/>
            <person name="Turgeon B."/>
            <person name="Goodwin S."/>
            <person name="Spatafora J."/>
            <person name="Crous P."/>
            <person name="Grigoriev I."/>
        </authorList>
    </citation>
    <scope>NUCLEOTIDE SEQUENCE</scope>
    <source>
        <strain evidence="4">SCOH1-5</strain>
    </source>
</reference>
<organism evidence="4 5">
    <name type="scientific">Cercospora zeae-maydis SCOH1-5</name>
    <dbReference type="NCBI Taxonomy" id="717836"/>
    <lineage>
        <taxon>Eukaryota</taxon>
        <taxon>Fungi</taxon>
        <taxon>Dikarya</taxon>
        <taxon>Ascomycota</taxon>
        <taxon>Pezizomycotina</taxon>
        <taxon>Dothideomycetes</taxon>
        <taxon>Dothideomycetidae</taxon>
        <taxon>Mycosphaerellales</taxon>
        <taxon>Mycosphaerellaceae</taxon>
        <taxon>Cercospora</taxon>
    </lineage>
</organism>